<keyword evidence="2" id="KW-0472">Membrane</keyword>
<evidence type="ECO:0000313" key="3">
    <source>
        <dbReference type="EMBL" id="PJM75227.1"/>
    </source>
</evidence>
<keyword evidence="2" id="KW-0812">Transmembrane</keyword>
<feature type="compositionally biased region" description="Polar residues" evidence="1">
    <location>
        <begin position="56"/>
        <end position="67"/>
    </location>
</feature>
<feature type="region of interest" description="Disordered" evidence="1">
    <location>
        <begin position="125"/>
        <end position="167"/>
    </location>
</feature>
<protein>
    <submittedName>
        <fullName evidence="3">Uncharacterized protein</fullName>
    </submittedName>
</protein>
<dbReference type="AlphaFoldDB" id="A0A2M9HEL7"/>
<feature type="compositionally biased region" description="Low complexity" evidence="1">
    <location>
        <begin position="130"/>
        <end position="163"/>
    </location>
</feature>
<dbReference type="Gene3D" id="2.60.40.2880">
    <property type="entry name" value="MmpS1-5, C-terminal soluble domain"/>
    <property type="match status" value="1"/>
</dbReference>
<evidence type="ECO:0000256" key="2">
    <source>
        <dbReference type="SAM" id="Phobius"/>
    </source>
</evidence>
<keyword evidence="4" id="KW-1185">Reference proteome</keyword>
<feature type="region of interest" description="Disordered" evidence="1">
    <location>
        <begin position="55"/>
        <end position="98"/>
    </location>
</feature>
<organism evidence="3 4">
    <name type="scientific">Bifidobacterium simiarum</name>
    <dbReference type="NCBI Taxonomy" id="2045441"/>
    <lineage>
        <taxon>Bacteria</taxon>
        <taxon>Bacillati</taxon>
        <taxon>Actinomycetota</taxon>
        <taxon>Actinomycetes</taxon>
        <taxon>Bifidobacteriales</taxon>
        <taxon>Bifidobacteriaceae</taxon>
        <taxon>Bifidobacterium</taxon>
    </lineage>
</organism>
<evidence type="ECO:0000313" key="4">
    <source>
        <dbReference type="Proteomes" id="UP000231451"/>
    </source>
</evidence>
<accession>A0A2M9HEL7</accession>
<dbReference type="Proteomes" id="UP000231451">
    <property type="component" value="Unassembled WGS sequence"/>
</dbReference>
<evidence type="ECO:0000256" key="1">
    <source>
        <dbReference type="SAM" id="MobiDB-lite"/>
    </source>
</evidence>
<feature type="compositionally biased region" description="Low complexity" evidence="1">
    <location>
        <begin position="78"/>
        <end position="89"/>
    </location>
</feature>
<comment type="caution">
    <text evidence="3">The sequence shown here is derived from an EMBL/GenBank/DDBJ whole genome shotgun (WGS) entry which is preliminary data.</text>
</comment>
<sequence>MESSSHDIVRSRSVPRPIGKSDMPIRTVSVDIEHQYVEITKSKHDQVIEEEGFIMTDSNGYSPNGQIPPQAPQPQQPQQPVAAPYQAPQENRRGGKPKKPFWKKWWFWLIVVLIVIGAIAGGSGNGSGNDGSSPSSSQTSTATKSDTAKQQQSGGTSKTTGKTVELQATATGEGTVMWFKNGSSNTEEFKGQWSKTFTGDEAKELTGLSVTGDVINGGNDQKMTCKVIVNGEQKDAKEATGTTGSAFCTVPLY</sequence>
<reference evidence="3 4" key="1">
    <citation type="submission" date="2017-10" db="EMBL/GenBank/DDBJ databases">
        <title>Draft genome sequences of strains TRE 1, TRE 9, TRE H and TRI 7, isolated from tamarins, belonging to four potential novel Bifidobacterium species.</title>
        <authorList>
            <person name="Mattarelli P."/>
            <person name="Modesto M."/>
            <person name="Puglisi E."/>
            <person name="Morelli L."/>
            <person name="Spezio C."/>
            <person name="Bonetti A."/>
            <person name="Sandri C."/>
        </authorList>
    </citation>
    <scope>NUCLEOTIDE SEQUENCE [LARGE SCALE GENOMIC DNA]</scope>
    <source>
        <strain evidence="4">TRI7</strain>
    </source>
</reference>
<gene>
    <name evidence="3" type="ORF">CSQ87_06485</name>
</gene>
<proteinExistence type="predicted"/>
<feature type="region of interest" description="Disordered" evidence="1">
    <location>
        <begin position="1"/>
        <end position="25"/>
    </location>
</feature>
<dbReference type="EMBL" id="PEBK01000005">
    <property type="protein sequence ID" value="PJM75227.1"/>
    <property type="molecule type" value="Genomic_DNA"/>
</dbReference>
<feature type="compositionally biased region" description="Basic and acidic residues" evidence="1">
    <location>
        <begin position="1"/>
        <end position="10"/>
    </location>
</feature>
<name>A0A2M9HEL7_9BIFI</name>
<feature type="transmembrane region" description="Helical" evidence="2">
    <location>
        <begin position="105"/>
        <end position="124"/>
    </location>
</feature>
<keyword evidence="2" id="KW-1133">Transmembrane helix</keyword>
<dbReference type="InterPro" id="IPR038468">
    <property type="entry name" value="MmpS_C"/>
</dbReference>